<feature type="domain" description="Major facilitator superfamily (MFS) profile" evidence="5">
    <location>
        <begin position="23"/>
        <end position="411"/>
    </location>
</feature>
<name>A0A366H894_9BURK</name>
<proteinExistence type="predicted"/>
<evidence type="ECO:0000313" key="6">
    <source>
        <dbReference type="EMBL" id="RBP38297.1"/>
    </source>
</evidence>
<evidence type="ECO:0000313" key="7">
    <source>
        <dbReference type="Proteomes" id="UP000253628"/>
    </source>
</evidence>
<evidence type="ECO:0000256" key="4">
    <source>
        <dbReference type="SAM" id="Phobius"/>
    </source>
</evidence>
<dbReference type="AlphaFoldDB" id="A0A366H894"/>
<evidence type="ECO:0000256" key="3">
    <source>
        <dbReference type="ARBA" id="ARBA00023136"/>
    </source>
</evidence>
<feature type="transmembrane region" description="Helical" evidence="4">
    <location>
        <begin position="235"/>
        <end position="253"/>
    </location>
</feature>
<comment type="caution">
    <text evidence="6">The sequence shown here is derived from an EMBL/GenBank/DDBJ whole genome shotgun (WGS) entry which is preliminary data.</text>
</comment>
<organism evidence="6 7">
    <name type="scientific">Eoetvoesiella caeni</name>
    <dbReference type="NCBI Taxonomy" id="645616"/>
    <lineage>
        <taxon>Bacteria</taxon>
        <taxon>Pseudomonadati</taxon>
        <taxon>Pseudomonadota</taxon>
        <taxon>Betaproteobacteria</taxon>
        <taxon>Burkholderiales</taxon>
        <taxon>Alcaligenaceae</taxon>
        <taxon>Eoetvoesiella</taxon>
    </lineage>
</organism>
<dbReference type="GO" id="GO:0022857">
    <property type="term" value="F:transmembrane transporter activity"/>
    <property type="evidence" value="ECO:0007669"/>
    <property type="project" value="InterPro"/>
</dbReference>
<keyword evidence="3 4" id="KW-0472">Membrane</keyword>
<feature type="transmembrane region" description="Helical" evidence="4">
    <location>
        <begin position="91"/>
        <end position="109"/>
    </location>
</feature>
<dbReference type="CDD" id="cd17355">
    <property type="entry name" value="MFS_YcxA_like"/>
    <property type="match status" value="1"/>
</dbReference>
<dbReference type="PANTHER" id="PTHR11360">
    <property type="entry name" value="MONOCARBOXYLATE TRANSPORTER"/>
    <property type="match status" value="1"/>
</dbReference>
<feature type="transmembrane region" description="Helical" evidence="4">
    <location>
        <begin position="297"/>
        <end position="315"/>
    </location>
</feature>
<dbReference type="InterPro" id="IPR011701">
    <property type="entry name" value="MFS"/>
</dbReference>
<evidence type="ECO:0000256" key="2">
    <source>
        <dbReference type="ARBA" id="ARBA00022989"/>
    </source>
</evidence>
<feature type="transmembrane region" description="Helical" evidence="4">
    <location>
        <begin position="21"/>
        <end position="49"/>
    </location>
</feature>
<feature type="transmembrane region" description="Helical" evidence="4">
    <location>
        <begin position="321"/>
        <end position="344"/>
    </location>
</feature>
<dbReference type="SUPFAM" id="SSF103473">
    <property type="entry name" value="MFS general substrate transporter"/>
    <property type="match status" value="1"/>
</dbReference>
<feature type="transmembrane region" description="Helical" evidence="4">
    <location>
        <begin position="55"/>
        <end position="79"/>
    </location>
</feature>
<dbReference type="PROSITE" id="PS50850">
    <property type="entry name" value="MFS"/>
    <property type="match status" value="1"/>
</dbReference>
<evidence type="ECO:0000256" key="1">
    <source>
        <dbReference type="ARBA" id="ARBA00022692"/>
    </source>
</evidence>
<accession>A0A366H894</accession>
<dbReference type="Pfam" id="PF07690">
    <property type="entry name" value="MFS_1"/>
    <property type="match status" value="1"/>
</dbReference>
<sequence length="427" mass="45633">MHSNTMESESLIDSSGKVYQGWATTLASMVGLSLGPSVLLVFCFGTFITPLHKEFGWSIASISAGAMIISVMIMLTSIVQGRLVDRFGGRRLVLVSVPLLGLSFASMYFLPNNIWVFYAAWVVIAWCGLGAWPIAYLKLTGMWFERRLGLAFGIANAGIGIGAAMLPPFAVYIITHYGWRHAYVALGLVAIAITWPIAFFFLKDRKDSIKHQAQSAGMLRGMDLKAAWQTRELKIIIAAFSLLGAVTTAAIVHQTRVLIDLGMTPQAAGGLQATLGIALIFGRVCTGWLLDRIHASTIMMVLCVVAALALSGLGTGAPFNSAILCAACIGFVVGAEFDVLSYIIPRYFGIKAFGAIYGVIFAAFQLFAALGIMAVGISRSQFGSYSQALFALALLLVLCALCFQRLGAYRFAAPGHTAATVEPATAT</sequence>
<feature type="transmembrane region" description="Helical" evidence="4">
    <location>
        <begin position="149"/>
        <end position="175"/>
    </location>
</feature>
<feature type="transmembrane region" description="Helical" evidence="4">
    <location>
        <begin position="356"/>
        <end position="378"/>
    </location>
</feature>
<evidence type="ECO:0000259" key="5">
    <source>
        <dbReference type="PROSITE" id="PS50850"/>
    </source>
</evidence>
<feature type="transmembrane region" description="Helical" evidence="4">
    <location>
        <begin position="181"/>
        <end position="202"/>
    </location>
</feature>
<dbReference type="PANTHER" id="PTHR11360:SF284">
    <property type="entry name" value="EG:103B4.3 PROTEIN-RELATED"/>
    <property type="match status" value="1"/>
</dbReference>
<dbReference type="Gene3D" id="1.20.1250.20">
    <property type="entry name" value="MFS general substrate transporter like domains"/>
    <property type="match status" value="2"/>
</dbReference>
<feature type="transmembrane region" description="Helical" evidence="4">
    <location>
        <begin position="115"/>
        <end position="137"/>
    </location>
</feature>
<dbReference type="EMBL" id="QNRQ01000007">
    <property type="protein sequence ID" value="RBP38297.1"/>
    <property type="molecule type" value="Genomic_DNA"/>
</dbReference>
<feature type="transmembrane region" description="Helical" evidence="4">
    <location>
        <begin position="273"/>
        <end position="290"/>
    </location>
</feature>
<keyword evidence="2 4" id="KW-1133">Transmembrane helix</keyword>
<protein>
    <submittedName>
        <fullName evidence="6">Putative MFS family arabinose efflux permease</fullName>
    </submittedName>
</protein>
<dbReference type="OrthoDB" id="146345at2"/>
<gene>
    <name evidence="6" type="ORF">DFR37_10761</name>
</gene>
<keyword evidence="7" id="KW-1185">Reference proteome</keyword>
<feature type="transmembrane region" description="Helical" evidence="4">
    <location>
        <begin position="384"/>
        <end position="403"/>
    </location>
</feature>
<dbReference type="InterPro" id="IPR050327">
    <property type="entry name" value="Proton-linked_MCT"/>
</dbReference>
<keyword evidence="1 4" id="KW-0812">Transmembrane</keyword>
<dbReference type="InterPro" id="IPR036259">
    <property type="entry name" value="MFS_trans_sf"/>
</dbReference>
<dbReference type="Proteomes" id="UP000253628">
    <property type="component" value="Unassembled WGS sequence"/>
</dbReference>
<dbReference type="InterPro" id="IPR020846">
    <property type="entry name" value="MFS_dom"/>
</dbReference>
<reference evidence="6 7" key="1">
    <citation type="submission" date="2018-06" db="EMBL/GenBank/DDBJ databases">
        <title>Genomic Encyclopedia of Type Strains, Phase IV (KMG-IV): sequencing the most valuable type-strain genomes for metagenomic binning, comparative biology and taxonomic classification.</title>
        <authorList>
            <person name="Goeker M."/>
        </authorList>
    </citation>
    <scope>NUCLEOTIDE SEQUENCE [LARGE SCALE GENOMIC DNA]</scope>
    <source>
        <strain evidence="6 7">DSM 25520</strain>
    </source>
</reference>
<dbReference type="RefSeq" id="WP_113933863.1">
    <property type="nucleotide sequence ID" value="NZ_JACCEU010000008.1"/>
</dbReference>